<dbReference type="Gene3D" id="1.25.40.20">
    <property type="entry name" value="Ankyrin repeat-containing domain"/>
    <property type="match status" value="4"/>
</dbReference>
<evidence type="ECO:0000313" key="2">
    <source>
        <dbReference type="Proteomes" id="UP001251528"/>
    </source>
</evidence>
<protein>
    <recommendedName>
        <fullName evidence="3">Ankyrin repeat-containing domain protein</fullName>
    </recommendedName>
</protein>
<gene>
    <name evidence="1" type="ORF">QQS21_003839</name>
</gene>
<organism evidence="1 2">
    <name type="scientific">Conoideocrella luteorostrata</name>
    <dbReference type="NCBI Taxonomy" id="1105319"/>
    <lineage>
        <taxon>Eukaryota</taxon>
        <taxon>Fungi</taxon>
        <taxon>Dikarya</taxon>
        <taxon>Ascomycota</taxon>
        <taxon>Pezizomycotina</taxon>
        <taxon>Sordariomycetes</taxon>
        <taxon>Hypocreomycetidae</taxon>
        <taxon>Hypocreales</taxon>
        <taxon>Clavicipitaceae</taxon>
        <taxon>Conoideocrella</taxon>
    </lineage>
</organism>
<dbReference type="PANTHER" id="PTHR46224">
    <property type="entry name" value="ANKYRIN REPEAT FAMILY PROTEIN"/>
    <property type="match status" value="1"/>
</dbReference>
<keyword evidence="2" id="KW-1185">Reference proteome</keyword>
<dbReference type="SUPFAM" id="SSF48403">
    <property type="entry name" value="Ankyrin repeat"/>
    <property type="match status" value="2"/>
</dbReference>
<comment type="caution">
    <text evidence="1">The sequence shown here is derived from an EMBL/GenBank/DDBJ whole genome shotgun (WGS) entry which is preliminary data.</text>
</comment>
<proteinExistence type="predicted"/>
<accession>A0AAJ0G209</accession>
<dbReference type="Proteomes" id="UP001251528">
    <property type="component" value="Unassembled WGS sequence"/>
</dbReference>
<dbReference type="SMART" id="SM00248">
    <property type="entry name" value="ANK"/>
    <property type="match status" value="8"/>
</dbReference>
<reference evidence="1" key="1">
    <citation type="submission" date="2023-06" db="EMBL/GenBank/DDBJ databases">
        <title>Conoideocrella luteorostrata (Hypocreales: Clavicipitaceae), a potential biocontrol fungus for elongate hemlock scale in United States Christmas tree production areas.</title>
        <authorList>
            <person name="Barrett H."/>
            <person name="Lovett B."/>
            <person name="Macias A.M."/>
            <person name="Stajich J.E."/>
            <person name="Kasson M.T."/>
        </authorList>
    </citation>
    <scope>NUCLEOTIDE SEQUENCE</scope>
    <source>
        <strain evidence="1">ARSEF 14590</strain>
    </source>
</reference>
<dbReference type="InterPro" id="IPR051616">
    <property type="entry name" value="Cul2-RING_E3_ligase_SR"/>
</dbReference>
<dbReference type="InterPro" id="IPR002110">
    <property type="entry name" value="Ankyrin_rpt"/>
</dbReference>
<dbReference type="InterPro" id="IPR036770">
    <property type="entry name" value="Ankyrin_rpt-contain_sf"/>
</dbReference>
<name>A0AAJ0G209_9HYPO</name>
<dbReference type="EMBL" id="JASWJB010000052">
    <property type="protein sequence ID" value="KAK2604003.1"/>
    <property type="molecule type" value="Genomic_DNA"/>
</dbReference>
<dbReference type="PANTHER" id="PTHR46224:SF64">
    <property type="entry name" value="IQ MOTIF AND ANKYRIN REPEAT DOMAIN-CONTAINING PROTEIN 1"/>
    <property type="match status" value="1"/>
</dbReference>
<sequence length="1615" mass="177889">MDSNDDSLTSTIVGSILTPTATPSDTKLATLLDHAGLSPPDPLVRLARPDDYDFEALVTDEHRATARTWLVWARTSDPGYRQPDQQKRHLLRIPSRKNLRLDEGKWTFTKHEVGKAFDALLALNPLPDIRVAYAILSSVENLHSLDELWGHFHDSKLQKRQSSIFRRSTSSSHGMAYWLGVAIQQGNTEYIRLMCQLGTEQALMNQAFKVALEKRDMNSVYILVSFGAAILSMNRDLIREYVKRGDIDVVKLLLSAPNGMNVEDWQYCLEAEITAAAEGRRPPKILLQCVDHCSWIASGQLLLKELEAKSTAAVAVLLAYLATCKRVASKDTACFLSPTGDRVEHEDIAMQACQRVSVIADQQTRYTLYSLLNQVGLLRNGDALRREINQSILEGRLPMIRLLVSADIRPSISIQAVVARMDFPVLEIMAYTNITSDEASRLVSFVPESASEDDMLRFLSIFADASKSLQGPALDRKLVCAVKKKCRRVVDALLEMGALISFESAAAIRATLDTMDIEMLQTLLQKNISSEQLSPVLPVAMNITDNAIRRQVVRILANKGVKKVALVSALVCAVESSNPDLKLIRIMLEYKILIHVGSDGGRNVFQIAIQQGNIAVIRLLCEASPHAALVSEAVPLAFARISEHGDDVTYSIIELLLQHGAGGPPLGGTLILVAGSDRPRTEDIARLLIKHGTNANHSQGGAYIAAWANSNYSMLAVLCKACPLQPVSLQRLLSTIFIASSFNAEALELVLESAASVSAATVNAVCTPEQLKGSQHLTSIIPCFLRHGLDVNIHNGAIPRIAVEEHNASLLRIILSSSSLSSSSMRTAFIATHNAMPRHVQLDMMTLLLDKARFVEIGQSDTLFEETMEALSEGGDQIGLRLLLRRGASVDANGGKALRIAAAMSVSSTAVLETLLSYRPNGSSISRSCFAALASPKLVQSQKEAVLDLLLASETGLKTAEMTDLLYNSINQFSDSILLPKLLIARRVKVSLRDLQAALAKSSKELFELLVLNCKADNAMWKLFVHARVTPMKADRRLWVYETMLSGGKIRGHPVSEALVSALEDAGLTDIALPKLLLEHGAEVEFEEFLPLKLSFRLKAGTEIMELLAKHIKDGNAAEAAFQLARTSSAVKPAAKLSIYRCLLNHNITKEALGQALIDTLKDGQDIAAIQFLLAHGANPNEDGAKCFTLACDAGNGTAFKAMCLYAEVDTVIRALLERCSQEKDVVKWLGMCMETLAPSAARIKDPKLLFEAMLKFPDGGSLVKKLLGYGAPAGKLLKWSLCKHWAVEAVTPLLWALFQVKKISNRTLLALIARGQEAKPLYLTPKSQVSAAFACMLDPSRTSVLEALLKQHRSTITTSVIPRRSFSYLSQKPAEPNFEKIFDHDPRLGQAALYLGNFEAYSALRCGEDVDDESLHTAALLALPDFVQWLLKRHSADHPGENFEMMIPLALACYSKARPWCKVANANGKFEDRQKRTMKLLAQRTDLSWRRRQKTVLHFAIDNGPDILEAMLEALEVAKDAKRNDRYLYTDREGIVYSLSKYISSLLSLDKEVNGSERMIRILRDTGKLDDRMYRPQEPGRGVKQPEGYCGMPPELAEKWLAHDGFHDTNVDSI</sequence>
<evidence type="ECO:0008006" key="3">
    <source>
        <dbReference type="Google" id="ProtNLM"/>
    </source>
</evidence>
<evidence type="ECO:0000313" key="1">
    <source>
        <dbReference type="EMBL" id="KAK2604003.1"/>
    </source>
</evidence>